<dbReference type="AlphaFoldDB" id="A0A4V3RR05"/>
<comment type="similarity">
    <text evidence="14">Belongs to the MurCDEF family.</text>
</comment>
<keyword evidence="12 14" id="KW-0961">Cell wall biogenesis/degradation</keyword>
<evidence type="ECO:0000259" key="16">
    <source>
        <dbReference type="Pfam" id="PF02875"/>
    </source>
</evidence>
<dbReference type="Proteomes" id="UP000310263">
    <property type="component" value="Unassembled WGS sequence"/>
</dbReference>
<dbReference type="Pfam" id="PF08245">
    <property type="entry name" value="Mur_ligase_M"/>
    <property type="match status" value="1"/>
</dbReference>
<gene>
    <name evidence="14" type="primary">murC</name>
    <name evidence="18" type="ORF">E5334_08355</name>
</gene>
<dbReference type="PANTHER" id="PTHR43445">
    <property type="entry name" value="UDP-N-ACETYLMURAMATE--L-ALANINE LIGASE-RELATED"/>
    <property type="match status" value="1"/>
</dbReference>
<dbReference type="InterPro" id="IPR004101">
    <property type="entry name" value="Mur_ligase_C"/>
</dbReference>
<proteinExistence type="inferred from homology"/>
<feature type="domain" description="Mur ligase N-terminal catalytic" evidence="15">
    <location>
        <begin position="10"/>
        <end position="109"/>
    </location>
</feature>
<comment type="catalytic activity">
    <reaction evidence="13 14">
        <text>UDP-N-acetyl-alpha-D-muramate + L-alanine + ATP = UDP-N-acetyl-alpha-D-muramoyl-L-alanine + ADP + phosphate + H(+)</text>
        <dbReference type="Rhea" id="RHEA:23372"/>
        <dbReference type="ChEBI" id="CHEBI:15378"/>
        <dbReference type="ChEBI" id="CHEBI:30616"/>
        <dbReference type="ChEBI" id="CHEBI:43474"/>
        <dbReference type="ChEBI" id="CHEBI:57972"/>
        <dbReference type="ChEBI" id="CHEBI:70757"/>
        <dbReference type="ChEBI" id="CHEBI:83898"/>
        <dbReference type="ChEBI" id="CHEBI:456216"/>
        <dbReference type="EC" id="6.3.2.8"/>
    </reaction>
</comment>
<evidence type="ECO:0000256" key="6">
    <source>
        <dbReference type="ARBA" id="ARBA00022618"/>
    </source>
</evidence>
<dbReference type="OrthoDB" id="9804126at2"/>
<dbReference type="InterPro" id="IPR013221">
    <property type="entry name" value="Mur_ligase_cen"/>
</dbReference>
<evidence type="ECO:0000256" key="10">
    <source>
        <dbReference type="ARBA" id="ARBA00022984"/>
    </source>
</evidence>
<dbReference type="Gene3D" id="3.40.50.720">
    <property type="entry name" value="NAD(P)-binding Rossmann-like Domain"/>
    <property type="match status" value="1"/>
</dbReference>
<dbReference type="PANTHER" id="PTHR43445:SF3">
    <property type="entry name" value="UDP-N-ACETYLMURAMATE--L-ALANINE LIGASE"/>
    <property type="match status" value="1"/>
</dbReference>
<evidence type="ECO:0000256" key="1">
    <source>
        <dbReference type="ARBA" id="ARBA00004496"/>
    </source>
</evidence>
<keyword evidence="19" id="KW-1185">Reference proteome</keyword>
<evidence type="ECO:0000256" key="2">
    <source>
        <dbReference type="ARBA" id="ARBA00004752"/>
    </source>
</evidence>
<dbReference type="Pfam" id="PF02875">
    <property type="entry name" value="Mur_ligase_C"/>
    <property type="match status" value="1"/>
</dbReference>
<evidence type="ECO:0000256" key="3">
    <source>
        <dbReference type="ARBA" id="ARBA00012211"/>
    </source>
</evidence>
<protein>
    <recommendedName>
        <fullName evidence="3 14">UDP-N-acetylmuramate--L-alanine ligase</fullName>
        <ecNumber evidence="3 14">6.3.2.8</ecNumber>
    </recommendedName>
    <alternativeName>
        <fullName evidence="14">UDP-N-acetylmuramoyl-L-alanine synthetase</fullName>
    </alternativeName>
</protein>
<dbReference type="EC" id="6.3.2.8" evidence="3 14"/>
<keyword evidence="4 14" id="KW-0963">Cytoplasm</keyword>
<dbReference type="SUPFAM" id="SSF53623">
    <property type="entry name" value="MurD-like peptide ligases, catalytic domain"/>
    <property type="match status" value="1"/>
</dbReference>
<evidence type="ECO:0000259" key="15">
    <source>
        <dbReference type="Pfam" id="PF01225"/>
    </source>
</evidence>
<keyword evidence="11 14" id="KW-0131">Cell cycle</keyword>
<dbReference type="GO" id="GO:0009252">
    <property type="term" value="P:peptidoglycan biosynthetic process"/>
    <property type="evidence" value="ECO:0007669"/>
    <property type="project" value="UniProtKB-UniRule"/>
</dbReference>
<dbReference type="EMBL" id="SRYE01000005">
    <property type="protein sequence ID" value="TGY61410.1"/>
    <property type="molecule type" value="Genomic_DNA"/>
</dbReference>
<evidence type="ECO:0000313" key="19">
    <source>
        <dbReference type="Proteomes" id="UP000310263"/>
    </source>
</evidence>
<evidence type="ECO:0000256" key="7">
    <source>
        <dbReference type="ARBA" id="ARBA00022741"/>
    </source>
</evidence>
<evidence type="ECO:0000256" key="14">
    <source>
        <dbReference type="HAMAP-Rule" id="MF_00046"/>
    </source>
</evidence>
<dbReference type="InterPro" id="IPR036565">
    <property type="entry name" value="Mur-like_cat_sf"/>
</dbReference>
<dbReference type="GO" id="GO:0071555">
    <property type="term" value="P:cell wall organization"/>
    <property type="evidence" value="ECO:0007669"/>
    <property type="project" value="UniProtKB-KW"/>
</dbReference>
<dbReference type="GO" id="GO:0005737">
    <property type="term" value="C:cytoplasm"/>
    <property type="evidence" value="ECO:0007669"/>
    <property type="project" value="UniProtKB-SubCell"/>
</dbReference>
<evidence type="ECO:0000256" key="9">
    <source>
        <dbReference type="ARBA" id="ARBA00022960"/>
    </source>
</evidence>
<dbReference type="HAMAP" id="MF_00046">
    <property type="entry name" value="MurC"/>
    <property type="match status" value="1"/>
</dbReference>
<dbReference type="GO" id="GO:0005524">
    <property type="term" value="F:ATP binding"/>
    <property type="evidence" value="ECO:0007669"/>
    <property type="project" value="UniProtKB-UniRule"/>
</dbReference>
<comment type="function">
    <text evidence="14">Cell wall formation.</text>
</comment>
<keyword evidence="10 14" id="KW-0573">Peptidoglycan synthesis</keyword>
<dbReference type="Gene3D" id="3.40.1190.10">
    <property type="entry name" value="Mur-like, catalytic domain"/>
    <property type="match status" value="1"/>
</dbReference>
<comment type="caution">
    <text evidence="18">The sequence shown here is derived from an EMBL/GenBank/DDBJ whole genome shotgun (WGS) entry which is preliminary data.</text>
</comment>
<feature type="domain" description="Mur ligase C-terminal" evidence="16">
    <location>
        <begin position="318"/>
        <end position="449"/>
    </location>
</feature>
<dbReference type="GO" id="GO:0051301">
    <property type="term" value="P:cell division"/>
    <property type="evidence" value="ECO:0007669"/>
    <property type="project" value="UniProtKB-KW"/>
</dbReference>
<accession>A0A4V3RR05</accession>
<dbReference type="InterPro" id="IPR005758">
    <property type="entry name" value="UDP-N-AcMur_Ala_ligase_MurC"/>
</dbReference>
<evidence type="ECO:0000256" key="13">
    <source>
        <dbReference type="ARBA" id="ARBA00047833"/>
    </source>
</evidence>
<reference evidence="18 19" key="1">
    <citation type="submission" date="2019-04" db="EMBL/GenBank/DDBJ databases">
        <title>Microbes associate with the intestines of laboratory mice.</title>
        <authorList>
            <person name="Navarre W."/>
            <person name="Wong E."/>
            <person name="Huang K."/>
            <person name="Tropini C."/>
            <person name="Ng K."/>
            <person name="Yu B."/>
        </authorList>
    </citation>
    <scope>NUCLEOTIDE SEQUENCE [LARGE SCALE GENOMIC DNA]</scope>
    <source>
        <strain evidence="18 19">NM07_P-09</strain>
    </source>
</reference>
<dbReference type="UniPathway" id="UPA00219"/>
<evidence type="ECO:0000256" key="5">
    <source>
        <dbReference type="ARBA" id="ARBA00022598"/>
    </source>
</evidence>
<comment type="subcellular location">
    <subcellularLocation>
        <location evidence="1 14">Cytoplasm</location>
    </subcellularLocation>
</comment>
<dbReference type="SUPFAM" id="SSF51984">
    <property type="entry name" value="MurCD N-terminal domain"/>
    <property type="match status" value="1"/>
</dbReference>
<sequence>MADTSLPFNHAHFVGIGGAGMSGIAKVLHERGCQVTGSDLKESRYVRDLRRSGVEVAIGHEAATIDSQEPDVIVTSTAIPDTNPEVVRAKELNIPIWPRAKMLAALGAGRRTVAVAGTHGKTTTSSMVATMLDAMGLDPSFLIGGIVEGYHTNGRNGEGDLYVAEADESDASFLLLDPSIVVVTNIEADHLDHYGSLEAIEEAFSQFMSSVGPDGTVIVCGENPHVPELAYQTGRTTLTYGFGGQNDIVCAPRAQTHKLASTVDVTLPNGQVVTVTIKSNPGAHNQLNATAAIAVAWALGLDCAKAAEALSTFSGVRRRFTHVGDIDNICVVDDYGHHPTEVEATLKAAAGLDFDRVVVAFQPHRYSRTQALASQFGQAFSNADVLLVMDVFSAGEMPIPGISGKTVATAVEESGQVGEVRYVAGRSDIVPALMEVVRPGDLVITMGAGDVTMVGPEFIEAMQERDASSE</sequence>
<keyword evidence="6 14" id="KW-0132">Cell division</keyword>
<dbReference type="RefSeq" id="WP_136013132.1">
    <property type="nucleotide sequence ID" value="NZ_SRYE01000005.1"/>
</dbReference>
<dbReference type="InterPro" id="IPR036615">
    <property type="entry name" value="Mur_ligase_C_dom_sf"/>
</dbReference>
<keyword evidence="7 14" id="KW-0547">Nucleotide-binding</keyword>
<dbReference type="Pfam" id="PF01225">
    <property type="entry name" value="Mur_ligase"/>
    <property type="match status" value="1"/>
</dbReference>
<feature type="domain" description="Mur ligase central" evidence="17">
    <location>
        <begin position="115"/>
        <end position="296"/>
    </location>
</feature>
<evidence type="ECO:0000256" key="4">
    <source>
        <dbReference type="ARBA" id="ARBA00022490"/>
    </source>
</evidence>
<feature type="binding site" evidence="14">
    <location>
        <begin position="117"/>
        <end position="123"/>
    </location>
    <ligand>
        <name>ATP</name>
        <dbReference type="ChEBI" id="CHEBI:30616"/>
    </ligand>
</feature>
<dbReference type="InterPro" id="IPR000713">
    <property type="entry name" value="Mur_ligase_N"/>
</dbReference>
<evidence type="ECO:0000256" key="8">
    <source>
        <dbReference type="ARBA" id="ARBA00022840"/>
    </source>
</evidence>
<name>A0A4V3RR05_9ACTN</name>
<keyword evidence="9 14" id="KW-0133">Cell shape</keyword>
<keyword evidence="8 14" id="KW-0067">ATP-binding</keyword>
<evidence type="ECO:0000313" key="18">
    <source>
        <dbReference type="EMBL" id="TGY61410.1"/>
    </source>
</evidence>
<dbReference type="GO" id="GO:0008763">
    <property type="term" value="F:UDP-N-acetylmuramate-L-alanine ligase activity"/>
    <property type="evidence" value="ECO:0007669"/>
    <property type="project" value="UniProtKB-UniRule"/>
</dbReference>
<dbReference type="NCBIfam" id="TIGR01082">
    <property type="entry name" value="murC"/>
    <property type="match status" value="1"/>
</dbReference>
<evidence type="ECO:0000256" key="11">
    <source>
        <dbReference type="ARBA" id="ARBA00023306"/>
    </source>
</evidence>
<keyword evidence="5 14" id="KW-0436">Ligase</keyword>
<dbReference type="SUPFAM" id="SSF53244">
    <property type="entry name" value="MurD-like peptide ligases, peptide-binding domain"/>
    <property type="match status" value="1"/>
</dbReference>
<comment type="pathway">
    <text evidence="2 14">Cell wall biogenesis; peptidoglycan biosynthesis.</text>
</comment>
<dbReference type="Gene3D" id="3.90.190.20">
    <property type="entry name" value="Mur ligase, C-terminal domain"/>
    <property type="match status" value="1"/>
</dbReference>
<dbReference type="GO" id="GO:0008360">
    <property type="term" value="P:regulation of cell shape"/>
    <property type="evidence" value="ECO:0007669"/>
    <property type="project" value="UniProtKB-KW"/>
</dbReference>
<dbReference type="InterPro" id="IPR050061">
    <property type="entry name" value="MurCDEF_pg_biosynth"/>
</dbReference>
<evidence type="ECO:0000259" key="17">
    <source>
        <dbReference type="Pfam" id="PF08245"/>
    </source>
</evidence>
<organism evidence="18 19">
    <name type="scientific">Muricaecibacterium torontonense</name>
    <dbReference type="NCBI Taxonomy" id="3032871"/>
    <lineage>
        <taxon>Bacteria</taxon>
        <taxon>Bacillati</taxon>
        <taxon>Actinomycetota</taxon>
        <taxon>Coriobacteriia</taxon>
        <taxon>Coriobacteriales</taxon>
        <taxon>Atopobiaceae</taxon>
        <taxon>Muricaecibacterium</taxon>
    </lineage>
</organism>
<evidence type="ECO:0000256" key="12">
    <source>
        <dbReference type="ARBA" id="ARBA00023316"/>
    </source>
</evidence>